<organism evidence="2 3">
    <name type="scientific">Ridgeia piscesae</name>
    <name type="common">Tubeworm</name>
    <dbReference type="NCBI Taxonomy" id="27915"/>
    <lineage>
        <taxon>Eukaryota</taxon>
        <taxon>Metazoa</taxon>
        <taxon>Spiralia</taxon>
        <taxon>Lophotrochozoa</taxon>
        <taxon>Annelida</taxon>
        <taxon>Polychaeta</taxon>
        <taxon>Sedentaria</taxon>
        <taxon>Canalipalpata</taxon>
        <taxon>Sabellida</taxon>
        <taxon>Siboglinidae</taxon>
        <taxon>Ridgeia</taxon>
    </lineage>
</organism>
<dbReference type="Proteomes" id="UP001209878">
    <property type="component" value="Unassembled WGS sequence"/>
</dbReference>
<keyword evidence="1" id="KW-0732">Signal</keyword>
<comment type="caution">
    <text evidence="2">The sequence shown here is derived from an EMBL/GenBank/DDBJ whole genome shotgun (WGS) entry which is preliminary data.</text>
</comment>
<dbReference type="Pfam" id="PF13385">
    <property type="entry name" value="Laminin_G_3"/>
    <property type="match status" value="1"/>
</dbReference>
<evidence type="ECO:0000313" key="2">
    <source>
        <dbReference type="EMBL" id="KAK2177850.1"/>
    </source>
</evidence>
<keyword evidence="3" id="KW-1185">Reference proteome</keyword>
<evidence type="ECO:0000256" key="1">
    <source>
        <dbReference type="SAM" id="SignalP"/>
    </source>
</evidence>
<dbReference type="InterPro" id="IPR013320">
    <property type="entry name" value="ConA-like_dom_sf"/>
</dbReference>
<evidence type="ECO:0000313" key="3">
    <source>
        <dbReference type="Proteomes" id="UP001209878"/>
    </source>
</evidence>
<dbReference type="SUPFAM" id="SSF49899">
    <property type="entry name" value="Concanavalin A-like lectins/glucanases"/>
    <property type="match status" value="1"/>
</dbReference>
<gene>
    <name evidence="2" type="ORF">NP493_576g03011</name>
</gene>
<sequence length="375" mass="41532">MRDRMILVGLATVIYMAAVTAEPTCECKAKFTADVDCPIAYEETYPGLQRLTPDPCNCSCFFTCQQLPYGRARWRATRRCCAPCLLWDQDLKTCIRGPDCGHPKPVPTPQQPGACPLRPVEGKPTKFRHGRFVKTCSPGTVFDVVKCTCVHSAVKGVKATAPKLMTCFTFDKNSVGLFGEWAMYQNVKIVSEGCIHGRCVLFPGDGPSRIEIPLFAGMFGSSAEMSLSFWYKKEEDDMVGILGNGGCERRTMPSIYVLGLYQGFIQGAMFSQRRKVAYGATTVPDNVWHHVVLTSDGHYMVMYVDGQSVSKELLKGQCRLHQSQLPLVLGSQPCTDKFLLGHFKGKMDQLCVYKSALSPAEVTTLYSHPGMTKLQ</sequence>
<dbReference type="Gene3D" id="2.60.120.200">
    <property type="match status" value="1"/>
</dbReference>
<dbReference type="AlphaFoldDB" id="A0AAD9NPR2"/>
<feature type="chain" id="PRO_5042018657" evidence="1">
    <location>
        <begin position="22"/>
        <end position="375"/>
    </location>
</feature>
<accession>A0AAD9NPR2</accession>
<feature type="signal peptide" evidence="1">
    <location>
        <begin position="1"/>
        <end position="21"/>
    </location>
</feature>
<proteinExistence type="predicted"/>
<dbReference type="EMBL" id="JAODUO010000576">
    <property type="protein sequence ID" value="KAK2177850.1"/>
    <property type="molecule type" value="Genomic_DNA"/>
</dbReference>
<reference evidence="2" key="1">
    <citation type="journal article" date="2023" name="Mol. Biol. Evol.">
        <title>Third-Generation Sequencing Reveals the Adaptive Role of the Epigenome in Three Deep-Sea Polychaetes.</title>
        <authorList>
            <person name="Perez M."/>
            <person name="Aroh O."/>
            <person name="Sun Y."/>
            <person name="Lan Y."/>
            <person name="Juniper S.K."/>
            <person name="Young C.R."/>
            <person name="Angers B."/>
            <person name="Qian P.Y."/>
        </authorList>
    </citation>
    <scope>NUCLEOTIDE SEQUENCE</scope>
    <source>
        <strain evidence="2">R07B-5</strain>
    </source>
</reference>
<protein>
    <submittedName>
        <fullName evidence="2">Uncharacterized protein</fullName>
    </submittedName>
</protein>
<name>A0AAD9NPR2_RIDPI</name>